<feature type="coiled-coil region" evidence="1">
    <location>
        <begin position="14"/>
        <end position="41"/>
    </location>
</feature>
<keyword evidence="1" id="KW-0175">Coiled coil</keyword>
<name>A0ABU6DQ38_9GAMM</name>
<organism evidence="2 3">
    <name type="scientific">Acinetobacter pollinis</name>
    <dbReference type="NCBI Taxonomy" id="2605270"/>
    <lineage>
        <taxon>Bacteria</taxon>
        <taxon>Pseudomonadati</taxon>
        <taxon>Pseudomonadota</taxon>
        <taxon>Gammaproteobacteria</taxon>
        <taxon>Moraxellales</taxon>
        <taxon>Moraxellaceae</taxon>
        <taxon>Acinetobacter</taxon>
    </lineage>
</organism>
<proteinExistence type="predicted"/>
<accession>A0ABU6DQ38</accession>
<dbReference type="EMBL" id="VTDN01000002">
    <property type="protein sequence ID" value="MEB5475977.1"/>
    <property type="molecule type" value="Genomic_DNA"/>
</dbReference>
<dbReference type="Gene3D" id="1.10.720.30">
    <property type="entry name" value="SAP domain"/>
    <property type="match status" value="1"/>
</dbReference>
<sequence length="91" mass="10144">MAFDTEGFVPLEQFDAVSKKLQETEQQLVMAQSEFVTFQNDVDAMKARVALLESANYNDLKIDDLKALLTSKGIEFKSGALKDELITLLQG</sequence>
<dbReference type="SUPFAM" id="SSF68912">
    <property type="entry name" value="Rho N-terminal domain-like"/>
    <property type="match status" value="1"/>
</dbReference>
<dbReference type="InterPro" id="IPR036269">
    <property type="entry name" value="Rho_N_sf"/>
</dbReference>
<gene>
    <name evidence="2" type="ORF">I2F25_02705</name>
</gene>
<dbReference type="InterPro" id="IPR036361">
    <property type="entry name" value="SAP_dom_sf"/>
</dbReference>
<evidence type="ECO:0000256" key="1">
    <source>
        <dbReference type="SAM" id="Coils"/>
    </source>
</evidence>
<evidence type="ECO:0000313" key="2">
    <source>
        <dbReference type="EMBL" id="MEB5475977.1"/>
    </source>
</evidence>
<comment type="caution">
    <text evidence="2">The sequence shown here is derived from an EMBL/GenBank/DDBJ whole genome shotgun (WGS) entry which is preliminary data.</text>
</comment>
<dbReference type="Proteomes" id="UP001339883">
    <property type="component" value="Unassembled WGS sequence"/>
</dbReference>
<keyword evidence="3" id="KW-1185">Reference proteome</keyword>
<protein>
    <submittedName>
        <fullName evidence="2">HeH/LEM domain protein</fullName>
    </submittedName>
</protein>
<evidence type="ECO:0000313" key="3">
    <source>
        <dbReference type="Proteomes" id="UP001339883"/>
    </source>
</evidence>
<reference evidence="2 3" key="1">
    <citation type="submission" date="2019-08" db="EMBL/GenBank/DDBJ databases">
        <title>Five species of Acinetobacter isolated from floral nectar and animal pollinators.</title>
        <authorList>
            <person name="Hendry T.A."/>
        </authorList>
    </citation>
    <scope>NUCLEOTIDE SEQUENCE [LARGE SCALE GENOMIC DNA]</scope>
    <source>
        <strain evidence="2 3">MD18.27</strain>
    </source>
</reference>